<dbReference type="GO" id="GO:0004725">
    <property type="term" value="F:protein tyrosine phosphatase activity"/>
    <property type="evidence" value="ECO:0007669"/>
    <property type="project" value="TreeGrafter"/>
</dbReference>
<dbReference type="OrthoDB" id="8300214at2759"/>
<dbReference type="SUPFAM" id="SSF52821">
    <property type="entry name" value="Rhodanese/Cell cycle control phosphatase"/>
    <property type="match status" value="1"/>
</dbReference>
<gene>
    <name evidence="2" type="ORF">M419DRAFT_12943</name>
</gene>
<dbReference type="HOGENOM" id="CLU_107716_0_1_1"/>
<protein>
    <recommendedName>
        <fullName evidence="1">Rhodanese domain-containing protein</fullName>
    </recommendedName>
</protein>
<evidence type="ECO:0000259" key="1">
    <source>
        <dbReference type="PROSITE" id="PS50206"/>
    </source>
</evidence>
<dbReference type="PROSITE" id="PS50206">
    <property type="entry name" value="RHODANESE_3"/>
    <property type="match status" value="1"/>
</dbReference>
<dbReference type="GO" id="GO:0005634">
    <property type="term" value="C:nucleus"/>
    <property type="evidence" value="ECO:0007669"/>
    <property type="project" value="TreeGrafter"/>
</dbReference>
<dbReference type="Pfam" id="PF00581">
    <property type="entry name" value="Rhodanese"/>
    <property type="match status" value="1"/>
</dbReference>
<proteinExistence type="predicted"/>
<accession>A0A024RYV9</accession>
<reference evidence="3" key="1">
    <citation type="journal article" date="2013" name="Ind. Biotechnol.">
        <title>Comparative genomics analysis of Trichoderma reesei strains.</title>
        <authorList>
            <person name="Koike H."/>
            <person name="Aerts A."/>
            <person name="LaButti K."/>
            <person name="Grigoriev I.V."/>
            <person name="Baker S.E."/>
        </authorList>
    </citation>
    <scope>NUCLEOTIDE SEQUENCE [LARGE SCALE GENOMIC DNA]</scope>
    <source>
        <strain evidence="3">ATCC 56765 / BCRC 32924 / NRRL 11460 / Rut C-30</strain>
    </source>
</reference>
<dbReference type="Gene3D" id="3.40.250.10">
    <property type="entry name" value="Rhodanese-like domain"/>
    <property type="match status" value="1"/>
</dbReference>
<dbReference type="KEGG" id="trr:M419DRAFT_12943"/>
<dbReference type="PANTHER" id="PTHR10828">
    <property type="entry name" value="M-PHASE INDUCER PHOSPHATASE DUAL SPECIFICITY PHOSPHATASE CDC25"/>
    <property type="match status" value="1"/>
</dbReference>
<name>A0A024RYV9_HYPJR</name>
<sequence>MNFSTKQYEEIPPPKVSCDVVEPAEVYEWLEQHKAAGEDAQKDFQLVDVRLNEWEGGTITTSINLPAQSFYQAREMVYMLSKQAGVKKVVFYCGSCGTRGPKCAGWFQEYLNSVGETEMKALILKGGFKGWKTTYNGQMVDVCDPDAWRYAWRSPSK</sequence>
<dbReference type="SMART" id="SM00450">
    <property type="entry name" value="RHOD"/>
    <property type="match status" value="1"/>
</dbReference>
<dbReference type="InterPro" id="IPR001763">
    <property type="entry name" value="Rhodanese-like_dom"/>
</dbReference>
<dbReference type="GO" id="GO:0005737">
    <property type="term" value="C:cytoplasm"/>
    <property type="evidence" value="ECO:0007669"/>
    <property type="project" value="TreeGrafter"/>
</dbReference>
<dbReference type="EMBL" id="KI911176">
    <property type="protein sequence ID" value="ETR97146.1"/>
    <property type="molecule type" value="Genomic_DNA"/>
</dbReference>
<dbReference type="Proteomes" id="UP000024376">
    <property type="component" value="Unassembled WGS sequence"/>
</dbReference>
<feature type="domain" description="Rhodanese" evidence="1">
    <location>
        <begin position="40"/>
        <end position="140"/>
    </location>
</feature>
<dbReference type="PANTHER" id="PTHR10828:SF50">
    <property type="entry name" value="REDUCTASE (ARC2), PUTATIVE (AFU_ORTHOLOGUE AFUA_6G13400)-RELATED"/>
    <property type="match status" value="1"/>
</dbReference>
<evidence type="ECO:0000313" key="3">
    <source>
        <dbReference type="Proteomes" id="UP000024376"/>
    </source>
</evidence>
<dbReference type="InterPro" id="IPR036873">
    <property type="entry name" value="Rhodanese-like_dom_sf"/>
</dbReference>
<evidence type="ECO:0000313" key="2">
    <source>
        <dbReference type="EMBL" id="ETR97146.1"/>
    </source>
</evidence>
<dbReference type="AlphaFoldDB" id="A0A024RYV9"/>
<organism evidence="2 3">
    <name type="scientific">Hypocrea jecorina (strain ATCC 56765 / BCRC 32924 / NRRL 11460 / Rut C-30)</name>
    <name type="common">Trichoderma reesei</name>
    <dbReference type="NCBI Taxonomy" id="1344414"/>
    <lineage>
        <taxon>Eukaryota</taxon>
        <taxon>Fungi</taxon>
        <taxon>Dikarya</taxon>
        <taxon>Ascomycota</taxon>
        <taxon>Pezizomycotina</taxon>
        <taxon>Sordariomycetes</taxon>
        <taxon>Hypocreomycetidae</taxon>
        <taxon>Hypocreales</taxon>
        <taxon>Hypocreaceae</taxon>
        <taxon>Trichoderma</taxon>
    </lineage>
</organism>